<evidence type="ECO:0000313" key="8">
    <source>
        <dbReference type="Proteomes" id="UP001595923"/>
    </source>
</evidence>
<evidence type="ECO:0000256" key="5">
    <source>
        <dbReference type="RuleBase" id="RU361157"/>
    </source>
</evidence>
<evidence type="ECO:0000256" key="2">
    <source>
        <dbReference type="ARBA" id="ARBA00022692"/>
    </source>
</evidence>
<evidence type="ECO:0000256" key="3">
    <source>
        <dbReference type="ARBA" id="ARBA00022989"/>
    </source>
</evidence>
<comment type="caution">
    <text evidence="7">The sequence shown here is derived from an EMBL/GenBank/DDBJ whole genome shotgun (WGS) entry which is preliminary data.</text>
</comment>
<feature type="transmembrane region" description="Helical" evidence="5">
    <location>
        <begin position="180"/>
        <end position="202"/>
    </location>
</feature>
<evidence type="ECO:0000256" key="4">
    <source>
        <dbReference type="ARBA" id="ARBA00023136"/>
    </source>
</evidence>
<organism evidence="7 8">
    <name type="scientific">Nocardiopsis mangrovi</name>
    <dbReference type="NCBI Taxonomy" id="1179818"/>
    <lineage>
        <taxon>Bacteria</taxon>
        <taxon>Bacillati</taxon>
        <taxon>Actinomycetota</taxon>
        <taxon>Actinomycetes</taxon>
        <taxon>Streptosporangiales</taxon>
        <taxon>Nocardiopsidaceae</taxon>
        <taxon>Nocardiopsis</taxon>
    </lineage>
</organism>
<dbReference type="InterPro" id="IPR013525">
    <property type="entry name" value="ABC2_TM"/>
</dbReference>
<keyword evidence="5" id="KW-0813">Transport</keyword>
<sequence>MNTTVHALRMGGARGLLDFRAFLTNRQDALSNLMTSGTLLAVLYFLQSAAADGTSLTAGAVSLPGVLGMLIATSGLIGTAMLLATEREDGTLLRAKALPRGMLGYLVGKVVSQSLVILLNILVVLVPGLFLFDGLTGGLASGWPTLVWVLALGLAATLPIGAVLGSLFESPRTVGGLGMLPIMGLIGISGIFGPVTVLPVWVQAIAQVFPMYWLGLGMRSALLPDAAAALEIGGSWRHLETAGVLGVWTVAGLVIAPIVLRRMARRESGSAVEARKQRSVQRVG</sequence>
<feature type="domain" description="ABC transmembrane type-2" evidence="6">
    <location>
        <begin position="27"/>
        <end position="263"/>
    </location>
</feature>
<keyword evidence="3 5" id="KW-1133">Transmembrane helix</keyword>
<keyword evidence="4 5" id="KW-0472">Membrane</keyword>
<evidence type="ECO:0000313" key="7">
    <source>
        <dbReference type="EMBL" id="MFC4565092.1"/>
    </source>
</evidence>
<keyword evidence="5" id="KW-1003">Cell membrane</keyword>
<reference evidence="8" key="1">
    <citation type="journal article" date="2019" name="Int. J. Syst. Evol. Microbiol.">
        <title>The Global Catalogue of Microorganisms (GCM) 10K type strain sequencing project: providing services to taxonomists for standard genome sequencing and annotation.</title>
        <authorList>
            <consortium name="The Broad Institute Genomics Platform"/>
            <consortium name="The Broad Institute Genome Sequencing Center for Infectious Disease"/>
            <person name="Wu L."/>
            <person name="Ma J."/>
        </authorList>
    </citation>
    <scope>NUCLEOTIDE SEQUENCE [LARGE SCALE GENOMIC DNA]</scope>
    <source>
        <strain evidence="8">XZYJ18</strain>
    </source>
</reference>
<accession>A0ABV9E311</accession>
<feature type="transmembrane region" description="Helical" evidence="5">
    <location>
        <begin position="146"/>
        <end position="168"/>
    </location>
</feature>
<feature type="transmembrane region" description="Helical" evidence="5">
    <location>
        <begin position="242"/>
        <end position="260"/>
    </location>
</feature>
<name>A0ABV9E311_9ACTN</name>
<proteinExistence type="inferred from homology"/>
<dbReference type="PROSITE" id="PS51012">
    <property type="entry name" value="ABC_TM2"/>
    <property type="match status" value="1"/>
</dbReference>
<comment type="subcellular location">
    <subcellularLocation>
        <location evidence="5">Cell membrane</location>
        <topology evidence="5">Multi-pass membrane protein</topology>
    </subcellularLocation>
    <subcellularLocation>
        <location evidence="1">Membrane</location>
        <topology evidence="1">Multi-pass membrane protein</topology>
    </subcellularLocation>
</comment>
<evidence type="ECO:0000259" key="6">
    <source>
        <dbReference type="PROSITE" id="PS51012"/>
    </source>
</evidence>
<protein>
    <recommendedName>
        <fullName evidence="5">Transport permease protein</fullName>
    </recommendedName>
</protein>
<feature type="transmembrane region" description="Helical" evidence="5">
    <location>
        <begin position="106"/>
        <end position="126"/>
    </location>
</feature>
<dbReference type="InterPro" id="IPR047817">
    <property type="entry name" value="ABC2_TM_bact-type"/>
</dbReference>
<dbReference type="InterPro" id="IPR051784">
    <property type="entry name" value="Nod_factor_ABC_transporter"/>
</dbReference>
<dbReference type="Pfam" id="PF01061">
    <property type="entry name" value="ABC2_membrane"/>
    <property type="match status" value="1"/>
</dbReference>
<feature type="transmembrane region" description="Helical" evidence="5">
    <location>
        <begin position="66"/>
        <end position="85"/>
    </location>
</feature>
<dbReference type="PANTHER" id="PTHR43229">
    <property type="entry name" value="NODULATION PROTEIN J"/>
    <property type="match status" value="1"/>
</dbReference>
<dbReference type="PANTHER" id="PTHR43229:SF2">
    <property type="entry name" value="NODULATION PROTEIN J"/>
    <property type="match status" value="1"/>
</dbReference>
<comment type="similarity">
    <text evidence="5">Belongs to the ABC-2 integral membrane protein family.</text>
</comment>
<keyword evidence="8" id="KW-1185">Reference proteome</keyword>
<feature type="transmembrane region" description="Helical" evidence="5">
    <location>
        <begin position="29"/>
        <end position="46"/>
    </location>
</feature>
<gene>
    <name evidence="7" type="ORF">ACFO4E_24820</name>
</gene>
<dbReference type="EMBL" id="JBHSFQ010000032">
    <property type="protein sequence ID" value="MFC4565092.1"/>
    <property type="molecule type" value="Genomic_DNA"/>
</dbReference>
<dbReference type="Proteomes" id="UP001595923">
    <property type="component" value="Unassembled WGS sequence"/>
</dbReference>
<dbReference type="RefSeq" id="WP_378578755.1">
    <property type="nucleotide sequence ID" value="NZ_JBHSFQ010000032.1"/>
</dbReference>
<keyword evidence="2 5" id="KW-0812">Transmembrane</keyword>
<evidence type="ECO:0000256" key="1">
    <source>
        <dbReference type="ARBA" id="ARBA00004141"/>
    </source>
</evidence>